<feature type="transmembrane region" description="Helical" evidence="1">
    <location>
        <begin position="20"/>
        <end position="45"/>
    </location>
</feature>
<keyword evidence="1" id="KW-0472">Membrane</keyword>
<protein>
    <submittedName>
        <fullName evidence="2">Uncharacterized protein</fullName>
    </submittedName>
</protein>
<dbReference type="Proteomes" id="UP000247118">
    <property type="component" value="Chromosome"/>
</dbReference>
<dbReference type="EMBL" id="CP029604">
    <property type="protein sequence ID" value="AWO85143.1"/>
    <property type="molecule type" value="Genomic_DNA"/>
</dbReference>
<dbReference type="KEGG" id="gta:BCM27_17760"/>
<evidence type="ECO:0000313" key="2">
    <source>
        <dbReference type="EMBL" id="AWO85143.1"/>
    </source>
</evidence>
<proteinExistence type="predicted"/>
<evidence type="ECO:0000256" key="1">
    <source>
        <dbReference type="SAM" id="Phobius"/>
    </source>
</evidence>
<sequence length="191" mass="20890">MSLHRIYTHPMSAGAPAWVSITALGVAGFAALVALGSAWISFLAYRATGPRILLRTAHISNDPGRQRVIVEFTVVNRGRGEVNVSEFLLTPAGTRKTLLTVGHIEGKQLPFRLVGGAEQSWQANILPVARAYHEGLQRRTYKPKSSWPTHFYFSVRTGDGKIARAREQQFDAPSVIAAVVARTADPVEDDD</sequence>
<evidence type="ECO:0000313" key="3">
    <source>
        <dbReference type="Proteomes" id="UP000247118"/>
    </source>
</evidence>
<dbReference type="AlphaFoldDB" id="A0AAD0K8A5"/>
<keyword evidence="1" id="KW-1133">Transmembrane helix</keyword>
<reference evidence="2 3" key="1">
    <citation type="submission" date="2018-05" db="EMBL/GenBank/DDBJ databases">
        <title>Complete genome sequence of Gordonia terrae NRRL B-16283.</title>
        <authorList>
            <person name="Garlena R.A."/>
            <person name="Russell D.A."/>
            <person name="Hatfull G.F."/>
        </authorList>
    </citation>
    <scope>NUCLEOTIDE SEQUENCE [LARGE SCALE GENOMIC DNA]</scope>
    <source>
        <strain evidence="2 3">NRRL B-16283</strain>
    </source>
</reference>
<gene>
    <name evidence="2" type="ORF">DLJ61_17950</name>
</gene>
<name>A0AAD0K8A5_9ACTN</name>
<organism evidence="2 3">
    <name type="scientific">Gordonia terrae</name>
    <dbReference type="NCBI Taxonomy" id="2055"/>
    <lineage>
        <taxon>Bacteria</taxon>
        <taxon>Bacillati</taxon>
        <taxon>Actinomycetota</taxon>
        <taxon>Actinomycetes</taxon>
        <taxon>Mycobacteriales</taxon>
        <taxon>Gordoniaceae</taxon>
        <taxon>Gordonia</taxon>
    </lineage>
</organism>
<keyword evidence="1" id="KW-0812">Transmembrane</keyword>
<accession>A0AAD0K8A5</accession>